<reference evidence="16" key="2">
    <citation type="journal article" date="2021" name="PeerJ">
        <title>Extensive microbial diversity within the chicken gut microbiome revealed by metagenomics and culture.</title>
        <authorList>
            <person name="Gilroy R."/>
            <person name="Ravi A."/>
            <person name="Getino M."/>
            <person name="Pursley I."/>
            <person name="Horton D.L."/>
            <person name="Alikhan N.F."/>
            <person name="Baker D."/>
            <person name="Gharbi K."/>
            <person name="Hall N."/>
            <person name="Watson M."/>
            <person name="Adriaenssens E.M."/>
            <person name="Foster-Nyarko E."/>
            <person name="Jarju S."/>
            <person name="Secka A."/>
            <person name="Antonio M."/>
            <person name="Oren A."/>
            <person name="Chaudhuri R.R."/>
            <person name="La Ragione R."/>
            <person name="Hildebrand F."/>
            <person name="Pallen M.J."/>
        </authorList>
    </citation>
    <scope>NUCLEOTIDE SEQUENCE</scope>
    <source>
        <strain evidence="16">2830</strain>
    </source>
</reference>
<dbReference type="PANTHER" id="PTHR20836">
    <property type="entry name" value="DIHYDRODIPICOLINATE REDUCTASE"/>
    <property type="match status" value="1"/>
</dbReference>
<dbReference type="GO" id="GO:0009089">
    <property type="term" value="P:lysine biosynthetic process via diaminopimelate"/>
    <property type="evidence" value="ECO:0007669"/>
    <property type="project" value="UniProtKB-UniRule"/>
</dbReference>
<proteinExistence type="inferred from homology"/>
<dbReference type="CDD" id="cd02274">
    <property type="entry name" value="DHDPR_N"/>
    <property type="match status" value="1"/>
</dbReference>
<comment type="similarity">
    <text evidence="1 13">Belongs to the DapB family.</text>
</comment>
<evidence type="ECO:0000256" key="7">
    <source>
        <dbReference type="ARBA" id="ARBA00023027"/>
    </source>
</evidence>
<dbReference type="AlphaFoldDB" id="A0A9D1HJJ9"/>
<dbReference type="InterPro" id="IPR022663">
    <property type="entry name" value="DapB_C"/>
</dbReference>
<dbReference type="PROSITE" id="PS01298">
    <property type="entry name" value="DAPB"/>
    <property type="match status" value="1"/>
</dbReference>
<dbReference type="NCBIfam" id="TIGR00036">
    <property type="entry name" value="dapB"/>
    <property type="match status" value="1"/>
</dbReference>
<comment type="subcellular location">
    <subcellularLocation>
        <location evidence="13">Cytoplasm</location>
    </subcellularLocation>
</comment>
<feature type="binding site" evidence="13">
    <location>
        <begin position="11"/>
        <end position="16"/>
    </location>
    <ligand>
        <name>NAD(+)</name>
        <dbReference type="ChEBI" id="CHEBI:57540"/>
    </ligand>
</feature>
<dbReference type="SUPFAM" id="SSF55347">
    <property type="entry name" value="Glyceraldehyde-3-phosphate dehydrogenase-like, C-terminal domain"/>
    <property type="match status" value="1"/>
</dbReference>
<dbReference type="EMBL" id="DVMH01000021">
    <property type="protein sequence ID" value="HIU10446.1"/>
    <property type="molecule type" value="Genomic_DNA"/>
</dbReference>
<comment type="caution">
    <text evidence="13">Was originally thought to be a dihydrodipicolinate reductase (DHDPR), catalyzing the conversion of dihydrodipicolinate to tetrahydrodipicolinate. However, it was shown in E.coli that the substrate of the enzymatic reaction is not dihydrodipicolinate (DHDP) but in fact (2S,4S)-4-hydroxy-2,3,4,5-tetrahydrodipicolinic acid (HTPA), the product released by the DapA-catalyzed reaction.</text>
</comment>
<dbReference type="GO" id="GO:0005829">
    <property type="term" value="C:cytosol"/>
    <property type="evidence" value="ECO:0007669"/>
    <property type="project" value="TreeGrafter"/>
</dbReference>
<feature type="binding site" evidence="13">
    <location>
        <begin position="100"/>
        <end position="102"/>
    </location>
    <ligand>
        <name>NAD(+)</name>
        <dbReference type="ChEBI" id="CHEBI:57540"/>
    </ligand>
</feature>
<feature type="active site" description="Proton donor/acceptor" evidence="13">
    <location>
        <position position="156"/>
    </location>
</feature>
<evidence type="ECO:0000256" key="6">
    <source>
        <dbReference type="ARBA" id="ARBA00023002"/>
    </source>
</evidence>
<keyword evidence="6 13" id="KW-0560">Oxidoreductase</keyword>
<feature type="binding site" evidence="13">
    <location>
        <begin position="126"/>
        <end position="129"/>
    </location>
    <ligand>
        <name>NAD(+)</name>
        <dbReference type="ChEBI" id="CHEBI:57540"/>
    </ligand>
</feature>
<feature type="binding site" evidence="13">
    <location>
        <position position="37"/>
    </location>
    <ligand>
        <name>NAD(+)</name>
        <dbReference type="ChEBI" id="CHEBI:57540"/>
    </ligand>
</feature>
<protein>
    <recommendedName>
        <fullName evidence="10 13">4-hydroxy-tetrahydrodipicolinate reductase</fullName>
        <shortName evidence="13">HTPA reductase</shortName>
        <ecNumber evidence="10 13">1.17.1.8</ecNumber>
    </recommendedName>
</protein>
<evidence type="ECO:0000256" key="1">
    <source>
        <dbReference type="ARBA" id="ARBA00006642"/>
    </source>
</evidence>
<evidence type="ECO:0000256" key="5">
    <source>
        <dbReference type="ARBA" id="ARBA00022915"/>
    </source>
</evidence>
<feature type="binding site" evidence="13">
    <location>
        <begin position="166"/>
        <end position="167"/>
    </location>
    <ligand>
        <name>(S)-2,3,4,5-tetrahydrodipicolinate</name>
        <dbReference type="ChEBI" id="CHEBI:16845"/>
    </ligand>
</feature>
<dbReference type="PIRSF" id="PIRSF000161">
    <property type="entry name" value="DHPR"/>
    <property type="match status" value="1"/>
</dbReference>
<dbReference type="InterPro" id="IPR023940">
    <property type="entry name" value="DHDPR_bac"/>
</dbReference>
<evidence type="ECO:0000256" key="8">
    <source>
        <dbReference type="ARBA" id="ARBA00023154"/>
    </source>
</evidence>
<keyword evidence="2 13" id="KW-0963">Cytoplasm</keyword>
<evidence type="ECO:0000259" key="15">
    <source>
        <dbReference type="Pfam" id="PF05173"/>
    </source>
</evidence>
<keyword evidence="3 13" id="KW-0028">Amino-acid biosynthesis</keyword>
<dbReference type="FunFam" id="3.30.360.10:FF:000009">
    <property type="entry name" value="4-hydroxy-tetrahydrodipicolinate reductase"/>
    <property type="match status" value="1"/>
</dbReference>
<keyword evidence="5 13" id="KW-0220">Diaminopimelate biosynthesis</keyword>
<evidence type="ECO:0000313" key="17">
    <source>
        <dbReference type="Proteomes" id="UP000824124"/>
    </source>
</evidence>
<comment type="catalytic activity">
    <reaction evidence="11 13">
        <text>(S)-2,3,4,5-tetrahydrodipicolinate + NADP(+) + H2O = (2S,4S)-4-hydroxy-2,3,4,5-tetrahydrodipicolinate + NADPH + H(+)</text>
        <dbReference type="Rhea" id="RHEA:35331"/>
        <dbReference type="ChEBI" id="CHEBI:15377"/>
        <dbReference type="ChEBI" id="CHEBI:15378"/>
        <dbReference type="ChEBI" id="CHEBI:16845"/>
        <dbReference type="ChEBI" id="CHEBI:57783"/>
        <dbReference type="ChEBI" id="CHEBI:58349"/>
        <dbReference type="ChEBI" id="CHEBI:67139"/>
        <dbReference type="EC" id="1.17.1.8"/>
    </reaction>
</comment>
<dbReference type="PANTHER" id="PTHR20836:SF0">
    <property type="entry name" value="4-HYDROXY-TETRAHYDRODIPICOLINATE REDUCTASE 1, CHLOROPLASTIC-RELATED"/>
    <property type="match status" value="1"/>
</dbReference>
<feature type="domain" description="Dihydrodipicolinate reductase C-terminal" evidence="15">
    <location>
        <begin position="132"/>
        <end position="257"/>
    </location>
</feature>
<evidence type="ECO:0000256" key="13">
    <source>
        <dbReference type="HAMAP-Rule" id="MF_00102"/>
    </source>
</evidence>
<dbReference type="SUPFAM" id="SSF51735">
    <property type="entry name" value="NAD(P)-binding Rossmann-fold domains"/>
    <property type="match status" value="1"/>
</dbReference>
<evidence type="ECO:0000256" key="11">
    <source>
        <dbReference type="ARBA" id="ARBA00049080"/>
    </source>
</evidence>
<dbReference type="HAMAP" id="MF_00102">
    <property type="entry name" value="DapB"/>
    <property type="match status" value="1"/>
</dbReference>
<evidence type="ECO:0000256" key="4">
    <source>
        <dbReference type="ARBA" id="ARBA00022857"/>
    </source>
</evidence>
<keyword evidence="8 13" id="KW-0457">Lysine biosynthesis</keyword>
<sequence length="268" mass="28406">MSGKIKILMNGAAGKMGRSLSQGLSARSDMVICAAVDIKASDVDYGFLCGIGELGFGIQTDFAAAITAAKPDVVVDFTNPAAVMGNIRTALSYHTPIVVGTTGITPADIQQIAKWCGEFHTSAFTAANFALGAVLMLRFAREAARYMPHVEVIERHHDQKLDAPSGTAVTTLEMIAGVRQPMAQGNPQEFERLSGSRGAEYDGMRVHSVRLPGYVATQEVVFGEAGQVLTLRHDALSREAYVPGVALAVSKILTIPAGTLMQGLETLL</sequence>
<evidence type="ECO:0000256" key="10">
    <source>
        <dbReference type="ARBA" id="ARBA00038983"/>
    </source>
</evidence>
<comment type="function">
    <text evidence="13">Catalyzes the conversion of 4-hydroxy-tetrahydrodipicolinate (HTPA) to tetrahydrodipicolinate.</text>
</comment>
<dbReference type="InterPro" id="IPR036291">
    <property type="entry name" value="NAD(P)-bd_dom_sf"/>
</dbReference>
<feature type="binding site" evidence="13">
    <location>
        <position position="157"/>
    </location>
    <ligand>
        <name>(S)-2,3,4,5-tetrahydrodipicolinate</name>
        <dbReference type="ChEBI" id="CHEBI:16845"/>
    </ligand>
</feature>
<dbReference type="GO" id="GO:0051287">
    <property type="term" value="F:NAD binding"/>
    <property type="evidence" value="ECO:0007669"/>
    <property type="project" value="UniProtKB-UniRule"/>
</dbReference>
<name>A0A9D1HJJ9_9FIRM</name>
<evidence type="ECO:0000256" key="2">
    <source>
        <dbReference type="ARBA" id="ARBA00022490"/>
    </source>
</evidence>
<dbReference type="Gene3D" id="3.30.360.10">
    <property type="entry name" value="Dihydrodipicolinate Reductase, domain 2"/>
    <property type="match status" value="1"/>
</dbReference>
<dbReference type="GO" id="GO:0008839">
    <property type="term" value="F:4-hydroxy-tetrahydrodipicolinate reductase"/>
    <property type="evidence" value="ECO:0007669"/>
    <property type="project" value="UniProtKB-UniRule"/>
</dbReference>
<evidence type="ECO:0000256" key="12">
    <source>
        <dbReference type="ARBA" id="ARBA00049396"/>
    </source>
</evidence>
<keyword evidence="7 13" id="KW-0520">NAD</keyword>
<accession>A0A9D1HJJ9</accession>
<dbReference type="InterPro" id="IPR022664">
    <property type="entry name" value="DapB_N_CS"/>
</dbReference>
<dbReference type="EC" id="1.17.1.8" evidence="10 13"/>
<feature type="domain" description="Dihydrodipicolinate reductase N-terminal" evidence="14">
    <location>
        <begin position="5"/>
        <end position="129"/>
    </location>
</feature>
<reference evidence="16" key="1">
    <citation type="submission" date="2020-10" db="EMBL/GenBank/DDBJ databases">
        <authorList>
            <person name="Gilroy R."/>
        </authorList>
    </citation>
    <scope>NUCLEOTIDE SEQUENCE</scope>
    <source>
        <strain evidence="16">2830</strain>
    </source>
</reference>
<dbReference type="GO" id="GO:0019877">
    <property type="term" value="P:diaminopimelate biosynthetic process"/>
    <property type="evidence" value="ECO:0007669"/>
    <property type="project" value="UniProtKB-UniRule"/>
</dbReference>
<evidence type="ECO:0000256" key="9">
    <source>
        <dbReference type="ARBA" id="ARBA00037922"/>
    </source>
</evidence>
<organism evidence="16 17">
    <name type="scientific">Candidatus Avidehalobacter gallistercoris</name>
    <dbReference type="NCBI Taxonomy" id="2840694"/>
    <lineage>
        <taxon>Bacteria</taxon>
        <taxon>Bacillati</taxon>
        <taxon>Bacillota</taxon>
        <taxon>Clostridia</taxon>
        <taxon>Eubacteriales</taxon>
        <taxon>Peptococcaceae</taxon>
        <taxon>Peptococcaceae incertae sedis</taxon>
        <taxon>Candidatus Avidehalobacter</taxon>
    </lineage>
</organism>
<dbReference type="InterPro" id="IPR000846">
    <property type="entry name" value="DapB_N"/>
</dbReference>
<evidence type="ECO:0000256" key="3">
    <source>
        <dbReference type="ARBA" id="ARBA00022605"/>
    </source>
</evidence>
<gene>
    <name evidence="13" type="primary">dapB</name>
    <name evidence="16" type="ORF">IAB00_04260</name>
</gene>
<dbReference type="Proteomes" id="UP000824124">
    <property type="component" value="Unassembled WGS sequence"/>
</dbReference>
<evidence type="ECO:0000259" key="14">
    <source>
        <dbReference type="Pfam" id="PF01113"/>
    </source>
</evidence>
<feature type="active site" description="Proton donor" evidence="13">
    <location>
        <position position="160"/>
    </location>
</feature>
<dbReference type="GO" id="GO:0050661">
    <property type="term" value="F:NADP binding"/>
    <property type="evidence" value="ECO:0007669"/>
    <property type="project" value="UniProtKB-UniRule"/>
</dbReference>
<comment type="pathway">
    <text evidence="9 13">Amino-acid biosynthesis; L-lysine biosynthesis via DAP pathway; (S)-tetrahydrodipicolinate from L-aspartate: step 4/4.</text>
</comment>
<comment type="subunit">
    <text evidence="13">Homotetramer.</text>
</comment>
<comment type="catalytic activity">
    <reaction evidence="12 13">
        <text>(S)-2,3,4,5-tetrahydrodipicolinate + NAD(+) + H2O = (2S,4S)-4-hydroxy-2,3,4,5-tetrahydrodipicolinate + NADH + H(+)</text>
        <dbReference type="Rhea" id="RHEA:35323"/>
        <dbReference type="ChEBI" id="CHEBI:15377"/>
        <dbReference type="ChEBI" id="CHEBI:15378"/>
        <dbReference type="ChEBI" id="CHEBI:16845"/>
        <dbReference type="ChEBI" id="CHEBI:57540"/>
        <dbReference type="ChEBI" id="CHEBI:57945"/>
        <dbReference type="ChEBI" id="CHEBI:67139"/>
        <dbReference type="EC" id="1.17.1.8"/>
    </reaction>
</comment>
<feature type="binding site" evidence="13">
    <location>
        <position position="39"/>
    </location>
    <ligand>
        <name>NADP(+)</name>
        <dbReference type="ChEBI" id="CHEBI:58349"/>
    </ligand>
</feature>
<dbReference type="Pfam" id="PF01113">
    <property type="entry name" value="DapB_N"/>
    <property type="match status" value="1"/>
</dbReference>
<keyword evidence="4 13" id="KW-0521">NADP</keyword>
<comment type="caution">
    <text evidence="16">The sequence shown here is derived from an EMBL/GenBank/DDBJ whole genome shotgun (WGS) entry which is preliminary data.</text>
</comment>
<dbReference type="Pfam" id="PF05173">
    <property type="entry name" value="DapB_C"/>
    <property type="match status" value="1"/>
</dbReference>
<dbReference type="GO" id="GO:0016726">
    <property type="term" value="F:oxidoreductase activity, acting on CH or CH2 groups, NAD or NADP as acceptor"/>
    <property type="evidence" value="ECO:0007669"/>
    <property type="project" value="UniProtKB-UniRule"/>
</dbReference>
<evidence type="ECO:0000313" key="16">
    <source>
        <dbReference type="EMBL" id="HIU10446.1"/>
    </source>
</evidence>
<dbReference type="Gene3D" id="3.40.50.720">
    <property type="entry name" value="NAD(P)-binding Rossmann-like Domain"/>
    <property type="match status" value="1"/>
</dbReference>